<evidence type="ECO:0000259" key="6">
    <source>
        <dbReference type="PROSITE" id="PS50002"/>
    </source>
</evidence>
<dbReference type="SUPFAM" id="SSF48366">
    <property type="entry name" value="Ras GEF"/>
    <property type="match status" value="1"/>
</dbReference>
<dbReference type="GO" id="GO:0005085">
    <property type="term" value="F:guanyl-nucleotide exchange factor activity"/>
    <property type="evidence" value="ECO:0007669"/>
    <property type="project" value="UniProtKB-KW"/>
</dbReference>
<proteinExistence type="predicted"/>
<feature type="domain" description="Ras-GEF" evidence="7">
    <location>
        <begin position="473"/>
        <end position="735"/>
    </location>
</feature>
<keyword evidence="1 4" id="KW-0728">SH3 domain</keyword>
<dbReference type="Proteomes" id="UP000623687">
    <property type="component" value="Unassembled WGS sequence"/>
</dbReference>
<dbReference type="Gene3D" id="2.30.30.40">
    <property type="entry name" value="SH3 Domains"/>
    <property type="match status" value="1"/>
</dbReference>
<dbReference type="InterPro" id="IPR001452">
    <property type="entry name" value="SH3_domain"/>
</dbReference>
<dbReference type="CDD" id="cd06224">
    <property type="entry name" value="REM"/>
    <property type="match status" value="1"/>
</dbReference>
<reference evidence="9" key="1">
    <citation type="submission" date="2019-07" db="EMBL/GenBank/DDBJ databases">
        <authorList>
            <person name="Palmer J.M."/>
        </authorList>
    </citation>
    <scope>NUCLEOTIDE SEQUENCE</scope>
    <source>
        <strain evidence="9">PC9</strain>
    </source>
</reference>
<organism evidence="9 10">
    <name type="scientific">Pleurotus ostreatus</name>
    <name type="common">Oyster mushroom</name>
    <name type="synonym">White-rot fungus</name>
    <dbReference type="NCBI Taxonomy" id="5322"/>
    <lineage>
        <taxon>Eukaryota</taxon>
        <taxon>Fungi</taxon>
        <taxon>Dikarya</taxon>
        <taxon>Basidiomycota</taxon>
        <taxon>Agaricomycotina</taxon>
        <taxon>Agaricomycetes</taxon>
        <taxon>Agaricomycetidae</taxon>
        <taxon>Agaricales</taxon>
        <taxon>Pleurotineae</taxon>
        <taxon>Pleurotaceae</taxon>
        <taxon>Pleurotus</taxon>
    </lineage>
</organism>
<feature type="region of interest" description="Disordered" evidence="5">
    <location>
        <begin position="157"/>
        <end position="176"/>
    </location>
</feature>
<dbReference type="SMART" id="SM00147">
    <property type="entry name" value="RasGEF"/>
    <property type="match status" value="1"/>
</dbReference>
<keyword evidence="10" id="KW-1185">Reference proteome</keyword>
<dbReference type="GeneID" id="59372963"/>
<feature type="domain" description="SH3" evidence="6">
    <location>
        <begin position="62"/>
        <end position="123"/>
    </location>
</feature>
<dbReference type="InterPro" id="IPR001895">
    <property type="entry name" value="RASGEF_cat_dom"/>
</dbReference>
<dbReference type="GO" id="GO:0007265">
    <property type="term" value="P:Ras protein signal transduction"/>
    <property type="evidence" value="ECO:0007669"/>
    <property type="project" value="TreeGrafter"/>
</dbReference>
<dbReference type="VEuPathDB" id="FungiDB:PC9H_003145"/>
<protein>
    <recommendedName>
        <fullName evidence="11">Ras GEF</fullName>
    </recommendedName>
</protein>
<feature type="region of interest" description="Disordered" evidence="5">
    <location>
        <begin position="1"/>
        <end position="54"/>
    </location>
</feature>
<dbReference type="Gene3D" id="1.10.840.10">
    <property type="entry name" value="Ras guanine-nucleotide exchange factors catalytic domain"/>
    <property type="match status" value="1"/>
</dbReference>
<dbReference type="EMBL" id="JACETU010000002">
    <property type="protein sequence ID" value="KAF7436314.1"/>
    <property type="molecule type" value="Genomic_DNA"/>
</dbReference>
<dbReference type="OrthoDB" id="10255964at2759"/>
<gene>
    <name evidence="9" type="ORF">PC9H_003145</name>
</gene>
<evidence type="ECO:0000313" key="9">
    <source>
        <dbReference type="EMBL" id="KAF7436314.1"/>
    </source>
</evidence>
<feature type="compositionally biased region" description="Basic residues" evidence="5">
    <location>
        <begin position="1"/>
        <end position="10"/>
    </location>
</feature>
<feature type="compositionally biased region" description="Basic and acidic residues" evidence="5">
    <location>
        <begin position="190"/>
        <end position="199"/>
    </location>
</feature>
<dbReference type="Gene3D" id="1.20.870.10">
    <property type="entry name" value="Son of sevenless (SoS) protein Chain: S domain 1"/>
    <property type="match status" value="1"/>
</dbReference>
<dbReference type="RefSeq" id="XP_036634213.1">
    <property type="nucleotide sequence ID" value="XM_036772740.1"/>
</dbReference>
<dbReference type="Pfam" id="PF00618">
    <property type="entry name" value="RasGEF_N"/>
    <property type="match status" value="1"/>
</dbReference>
<dbReference type="GO" id="GO:0005886">
    <property type="term" value="C:plasma membrane"/>
    <property type="evidence" value="ECO:0007669"/>
    <property type="project" value="TreeGrafter"/>
</dbReference>
<dbReference type="Pfam" id="PF00617">
    <property type="entry name" value="RasGEF"/>
    <property type="match status" value="1"/>
</dbReference>
<feature type="region of interest" description="Disordered" evidence="5">
    <location>
        <begin position="648"/>
        <end position="671"/>
    </location>
</feature>
<accession>A0A8H7A0B9</accession>
<dbReference type="AlphaFoldDB" id="A0A8H7A0B9"/>
<keyword evidence="2 3" id="KW-0344">Guanine-nucleotide releasing factor</keyword>
<dbReference type="Pfam" id="PF00018">
    <property type="entry name" value="SH3_1"/>
    <property type="match status" value="1"/>
</dbReference>
<evidence type="ECO:0000313" key="10">
    <source>
        <dbReference type="Proteomes" id="UP000623687"/>
    </source>
</evidence>
<dbReference type="PROSITE" id="PS50002">
    <property type="entry name" value="SH3"/>
    <property type="match status" value="1"/>
</dbReference>
<name>A0A8H7A0B9_PLEOS</name>
<dbReference type="SMART" id="SM00326">
    <property type="entry name" value="SH3"/>
    <property type="match status" value="1"/>
</dbReference>
<dbReference type="PANTHER" id="PTHR23113">
    <property type="entry name" value="GUANINE NUCLEOTIDE EXCHANGE FACTOR"/>
    <property type="match status" value="1"/>
</dbReference>
<dbReference type="SMART" id="SM00229">
    <property type="entry name" value="RasGEFN"/>
    <property type="match status" value="1"/>
</dbReference>
<feature type="compositionally biased region" description="Low complexity" evidence="5">
    <location>
        <begin position="648"/>
        <end position="661"/>
    </location>
</feature>
<evidence type="ECO:0008006" key="11">
    <source>
        <dbReference type="Google" id="ProtNLM"/>
    </source>
</evidence>
<evidence type="ECO:0000256" key="4">
    <source>
        <dbReference type="PROSITE-ProRule" id="PRU00192"/>
    </source>
</evidence>
<dbReference type="InterPro" id="IPR008937">
    <property type="entry name" value="Ras-like_GEF"/>
</dbReference>
<dbReference type="PROSITE" id="PS50009">
    <property type="entry name" value="RASGEF_CAT"/>
    <property type="match status" value="1"/>
</dbReference>
<evidence type="ECO:0000259" key="8">
    <source>
        <dbReference type="PROSITE" id="PS50212"/>
    </source>
</evidence>
<evidence type="ECO:0000256" key="1">
    <source>
        <dbReference type="ARBA" id="ARBA00022443"/>
    </source>
</evidence>
<comment type="caution">
    <text evidence="9">The sequence shown here is derived from an EMBL/GenBank/DDBJ whole genome shotgun (WGS) entry which is preliminary data.</text>
</comment>
<dbReference type="InterPro" id="IPR036964">
    <property type="entry name" value="RASGEF_cat_dom_sf"/>
</dbReference>
<dbReference type="InterPro" id="IPR036028">
    <property type="entry name" value="SH3-like_dom_sf"/>
</dbReference>
<sequence>MSTPRPHVRQTLHLSIDPSPYEPPPMSLSPPSSNSPPSSLMSSTTASSATADSSTVPTATFPIIYSVLCLHDFDSDDPDHLPFSKNEILEIVKQEESGWWAAMRKGFTRVGWIPRAYVQPLSEEMADKLWNVREELRAYEYGAEQLYNTAPIATSVQIYDPPRRQPSRKQSTDVASDLWRIANKRAREDQERILSEDRALPASPSMLAAINKPTPPTPREERHRSNSSPSHRSGSSRDKRDANNVTSPKVSVDKIKQLTGSEDAVDWVIARHNSSMPWYLRPQYADQLRLDKDGNIRMATLPALVERLSTPQNTTSEESFRDAFLMTFRTFTTADTLFEMLVDRFRMNPPDDLTADSQFSEWKEKKLQPTRNRVLTVFTVWLEDHRLLEEEPHIAQRLTDFLRLITPPSPLAGVANLIIEKIQSLVSRHHILATIFTLTPLPMQTFSPPQIFPSGTPKRKDKNWAEVGLAKQDPANIAEQLCLLEFKLYSKISPQECLRSAKTKAHGDIANLTAFCATYDRLSAWVKMSILTSDILSKRASTVDFWIKVAEKCKQLNNHASMSALINGLMSTVIQRLHLTWAHSHRKQTLEALVRYNEPTGGFHAYRTLLQATEGPCVPFIGMYLTDISHIHDQYSDETITTPISTHSASSSSSLISSSFTNPAPSNGSSKEPFICFQKRQRWYELISFMLKFQKRPYNIAESETTQIFISNHLTHTTSKDTAWFWNKSQEVQHLEMENADIRRGLEEAGFLNS</sequence>
<evidence type="ECO:0000259" key="7">
    <source>
        <dbReference type="PROSITE" id="PS50009"/>
    </source>
</evidence>
<feature type="region of interest" description="Disordered" evidence="5">
    <location>
        <begin position="190"/>
        <end position="254"/>
    </location>
</feature>
<dbReference type="InterPro" id="IPR000651">
    <property type="entry name" value="Ras-like_Gua-exchang_fac_N"/>
</dbReference>
<feature type="domain" description="N-terminal Ras-GEF" evidence="8">
    <location>
        <begin position="292"/>
        <end position="426"/>
    </location>
</feature>
<dbReference type="PROSITE" id="PS50212">
    <property type="entry name" value="RASGEF_NTER"/>
    <property type="match status" value="1"/>
</dbReference>
<evidence type="ECO:0000256" key="3">
    <source>
        <dbReference type="PROSITE-ProRule" id="PRU00168"/>
    </source>
</evidence>
<dbReference type="InterPro" id="IPR023578">
    <property type="entry name" value="Ras_GEF_dom_sf"/>
</dbReference>
<evidence type="ECO:0000256" key="5">
    <source>
        <dbReference type="SAM" id="MobiDB-lite"/>
    </source>
</evidence>
<evidence type="ECO:0000256" key="2">
    <source>
        <dbReference type="ARBA" id="ARBA00022658"/>
    </source>
</evidence>
<dbReference type="PANTHER" id="PTHR23113:SF368">
    <property type="entry name" value="CELL DIVISION CONTROL PROTEIN 25"/>
    <property type="match status" value="1"/>
</dbReference>
<dbReference type="SUPFAM" id="SSF50044">
    <property type="entry name" value="SH3-domain"/>
    <property type="match status" value="1"/>
</dbReference>
<feature type="compositionally biased region" description="Low complexity" evidence="5">
    <location>
        <begin position="29"/>
        <end position="54"/>
    </location>
</feature>